<proteinExistence type="predicted"/>
<evidence type="ECO:0000313" key="1">
    <source>
        <dbReference type="EMBL" id="OAJ46232.1"/>
    </source>
</evidence>
<sequence>MSKGNVVSFTEKKAELQAGAGFLELLDDDIKANPDSVLPLPRGLVKRIETLRAQADANRRRELQEG</sequence>
<dbReference type="RefSeq" id="WP_064054960.1">
    <property type="nucleotide sequence ID" value="NZ_LKEG01000053.1"/>
</dbReference>
<dbReference type="Proteomes" id="UP000077563">
    <property type="component" value="Unassembled WGS sequence"/>
</dbReference>
<dbReference type="AlphaFoldDB" id="A0A9X5KRT6"/>
<gene>
    <name evidence="1" type="ORF">AO064_17995</name>
</gene>
<accession>A0A9X5KRT6</accession>
<comment type="caution">
    <text evidence="1">The sequence shown here is derived from an EMBL/GenBank/DDBJ whole genome shotgun (WGS) entry which is preliminary data.</text>
</comment>
<protein>
    <submittedName>
        <fullName evidence="1">Uncharacterized protein</fullName>
    </submittedName>
</protein>
<dbReference type="EMBL" id="LKEG01000053">
    <property type="protein sequence ID" value="OAJ46232.1"/>
    <property type="molecule type" value="Genomic_DNA"/>
</dbReference>
<reference evidence="1 2" key="1">
    <citation type="submission" date="2015-09" db="EMBL/GenBank/DDBJ databases">
        <title>Genome sequence of Pseudomonas marginalis ICMP 3553.</title>
        <authorList>
            <person name="Visnovsky S."/>
            <person name="Lu A."/>
            <person name="Panda P."/>
            <person name="Pitman A."/>
        </authorList>
    </citation>
    <scope>NUCLEOTIDE SEQUENCE [LARGE SCALE GENOMIC DNA]</scope>
    <source>
        <strain evidence="1 2">ICMP 3553</strain>
    </source>
</reference>
<name>A0A9X5KRT6_PSEMA</name>
<evidence type="ECO:0000313" key="2">
    <source>
        <dbReference type="Proteomes" id="UP000077563"/>
    </source>
</evidence>
<organism evidence="1 2">
    <name type="scientific">Pseudomonas marginalis</name>
    <name type="common">Pseudomonas panacis</name>
    <dbReference type="NCBI Taxonomy" id="298"/>
    <lineage>
        <taxon>Bacteria</taxon>
        <taxon>Pseudomonadati</taxon>
        <taxon>Pseudomonadota</taxon>
        <taxon>Gammaproteobacteria</taxon>
        <taxon>Pseudomonadales</taxon>
        <taxon>Pseudomonadaceae</taxon>
        <taxon>Pseudomonas</taxon>
    </lineage>
</organism>